<feature type="domain" description="Tse2 ADP-ribosyltransferase toxin" evidence="1">
    <location>
        <begin position="17"/>
        <end position="145"/>
    </location>
</feature>
<reference evidence="2 3" key="1">
    <citation type="journal article" date="2014" name="Int. J. Syst. Evol. Microbiol.">
        <title>Complete genome sequence of Corynebacterium casei LMG S-19264T (=DSM 44701T), isolated from a smear-ripened cheese.</title>
        <authorList>
            <consortium name="US DOE Joint Genome Institute (JGI-PGF)"/>
            <person name="Walter F."/>
            <person name="Albersmeier A."/>
            <person name="Kalinowski J."/>
            <person name="Ruckert C."/>
        </authorList>
    </citation>
    <scope>NUCLEOTIDE SEQUENCE [LARGE SCALE GENOMIC DNA]</scope>
    <source>
        <strain evidence="2 3">NBRC 110095</strain>
    </source>
</reference>
<comment type="caution">
    <text evidence="2">The sequence shown here is derived from an EMBL/GenBank/DDBJ whole genome shotgun (WGS) entry which is preliminary data.</text>
</comment>
<evidence type="ECO:0000259" key="1">
    <source>
        <dbReference type="Pfam" id="PF18648"/>
    </source>
</evidence>
<accession>A0AA37WKL9</accession>
<dbReference type="Proteomes" id="UP001156870">
    <property type="component" value="Unassembled WGS sequence"/>
</dbReference>
<proteinExistence type="predicted"/>
<dbReference type="EMBL" id="BSPD01000001">
    <property type="protein sequence ID" value="GLS24305.1"/>
    <property type="molecule type" value="Genomic_DNA"/>
</dbReference>
<gene>
    <name evidence="2" type="ORF">GCM10007877_00160</name>
</gene>
<evidence type="ECO:0000313" key="3">
    <source>
        <dbReference type="Proteomes" id="UP001156870"/>
    </source>
</evidence>
<dbReference type="AlphaFoldDB" id="A0AA37WKL9"/>
<organism evidence="2 3">
    <name type="scientific">Marinibactrum halimedae</name>
    <dbReference type="NCBI Taxonomy" id="1444977"/>
    <lineage>
        <taxon>Bacteria</taxon>
        <taxon>Pseudomonadati</taxon>
        <taxon>Pseudomonadota</taxon>
        <taxon>Gammaproteobacteria</taxon>
        <taxon>Cellvibrionales</taxon>
        <taxon>Cellvibrionaceae</taxon>
        <taxon>Marinibactrum</taxon>
    </lineage>
</organism>
<dbReference type="RefSeq" id="WP_232595245.1">
    <property type="nucleotide sequence ID" value="NZ_BSPD01000001.1"/>
</dbReference>
<evidence type="ECO:0000313" key="2">
    <source>
        <dbReference type="EMBL" id="GLS24305.1"/>
    </source>
</evidence>
<sequence length="148" mass="16770">MLTLKDVLIEAGEIDKYFGNTAPVNLWRARKLNKKQIGLFDLVEEDQVRNGNIRPADVTIEDGIVKVKNRPRGASTFDKPDVFNRGNWEYYKIPQNMQLPEGLVIVKDKYNKSLGATHYTIAPKNDMPIQQFRSLLNQLAAKLEVGAA</sequence>
<keyword evidence="3" id="KW-1185">Reference proteome</keyword>
<dbReference type="Pfam" id="PF18648">
    <property type="entry name" value="ADPRTs_Tse2"/>
    <property type="match status" value="1"/>
</dbReference>
<name>A0AA37WKL9_9GAMM</name>
<protein>
    <recommendedName>
        <fullName evidence="1">Tse2 ADP-ribosyltransferase toxin domain-containing protein</fullName>
    </recommendedName>
</protein>
<dbReference type="InterPro" id="IPR041018">
    <property type="entry name" value="ADPRTs_Tse2"/>
</dbReference>